<keyword evidence="2" id="KW-1185">Reference proteome</keyword>
<evidence type="ECO:0000313" key="1">
    <source>
        <dbReference type="EMBL" id="OAX35382.1"/>
    </source>
</evidence>
<protein>
    <submittedName>
        <fullName evidence="1">Uncharacterized protein</fullName>
    </submittedName>
</protein>
<dbReference type="EMBL" id="KV448506">
    <property type="protein sequence ID" value="OAX35382.1"/>
    <property type="molecule type" value="Genomic_DNA"/>
</dbReference>
<name>A0A1B7MRZ2_9AGAM</name>
<dbReference type="Proteomes" id="UP000092154">
    <property type="component" value="Unassembled WGS sequence"/>
</dbReference>
<sequence>MAMKMPILVSGGLPQVVWTGVVVWDKWEKIAFRPPNSTGTVSDKCPKSSCSIVHRILPVFRAADIFIVIDILVVLVDNLVNLLPVVSPSNVVSACGSEPLNGSEVEEQIRKSRLCQHKGLSAPRIILRRAAPHIRVMVLYNPGSTNANDNPRDMQCILLSCLLQNY</sequence>
<evidence type="ECO:0000313" key="2">
    <source>
        <dbReference type="Proteomes" id="UP000092154"/>
    </source>
</evidence>
<proteinExistence type="predicted"/>
<organism evidence="1 2">
    <name type="scientific">Rhizopogon vinicolor AM-OR11-026</name>
    <dbReference type="NCBI Taxonomy" id="1314800"/>
    <lineage>
        <taxon>Eukaryota</taxon>
        <taxon>Fungi</taxon>
        <taxon>Dikarya</taxon>
        <taxon>Basidiomycota</taxon>
        <taxon>Agaricomycotina</taxon>
        <taxon>Agaricomycetes</taxon>
        <taxon>Agaricomycetidae</taxon>
        <taxon>Boletales</taxon>
        <taxon>Suillineae</taxon>
        <taxon>Rhizopogonaceae</taxon>
        <taxon>Rhizopogon</taxon>
    </lineage>
</organism>
<dbReference type="InParanoid" id="A0A1B7MRZ2"/>
<accession>A0A1B7MRZ2</accession>
<reference evidence="1 2" key="1">
    <citation type="submission" date="2016-06" db="EMBL/GenBank/DDBJ databases">
        <title>Comparative genomics of the ectomycorrhizal sister species Rhizopogon vinicolor and Rhizopogon vesiculosus (Basidiomycota: Boletales) reveals a divergence of the mating type B locus.</title>
        <authorList>
            <consortium name="DOE Joint Genome Institute"/>
            <person name="Mujic A.B."/>
            <person name="Kuo A."/>
            <person name="Tritt A."/>
            <person name="Lipzen A."/>
            <person name="Chen C."/>
            <person name="Johnson J."/>
            <person name="Sharma A."/>
            <person name="Barry K."/>
            <person name="Grigoriev I.V."/>
            <person name="Spatafora J.W."/>
        </authorList>
    </citation>
    <scope>NUCLEOTIDE SEQUENCE [LARGE SCALE GENOMIC DNA]</scope>
    <source>
        <strain evidence="1 2">AM-OR11-026</strain>
    </source>
</reference>
<dbReference type="AlphaFoldDB" id="A0A1B7MRZ2"/>
<gene>
    <name evidence="1" type="ORF">K503DRAFT_785124</name>
</gene>